<dbReference type="Proteomes" id="UP000323011">
    <property type="component" value="Unassembled WGS sequence"/>
</dbReference>
<protein>
    <recommendedName>
        <fullName evidence="12">Membrane magnesium transporter</fullName>
    </recommendedName>
</protein>
<feature type="signal peptide" evidence="3">
    <location>
        <begin position="1"/>
        <end position="19"/>
    </location>
</feature>
<dbReference type="Proteomes" id="UP000324907">
    <property type="component" value="Unassembled WGS sequence"/>
</dbReference>
<evidence type="ECO:0000313" key="10">
    <source>
        <dbReference type="Proteomes" id="UP000324907"/>
    </source>
</evidence>
<feature type="region of interest" description="Disordered" evidence="1">
    <location>
        <begin position="99"/>
        <end position="158"/>
    </location>
</feature>
<evidence type="ECO:0000256" key="2">
    <source>
        <dbReference type="SAM" id="Phobius"/>
    </source>
</evidence>
<evidence type="ECO:0008006" key="12">
    <source>
        <dbReference type="Google" id="ProtNLM"/>
    </source>
</evidence>
<keyword evidence="3" id="KW-0732">Signal</keyword>
<dbReference type="EMBL" id="VLTO01000024">
    <property type="protein sequence ID" value="KAA0174314.1"/>
    <property type="molecule type" value="Genomic_DNA"/>
</dbReference>
<organism evidence="5 11">
    <name type="scientific">Cafeteria roenbergensis</name>
    <name type="common">Marine flagellate</name>
    <dbReference type="NCBI Taxonomy" id="33653"/>
    <lineage>
        <taxon>Eukaryota</taxon>
        <taxon>Sar</taxon>
        <taxon>Stramenopiles</taxon>
        <taxon>Bigyra</taxon>
        <taxon>Opalozoa</taxon>
        <taxon>Bicosoecida</taxon>
        <taxon>Cafeteriaceae</taxon>
        <taxon>Cafeteria</taxon>
    </lineage>
</organism>
<evidence type="ECO:0000256" key="1">
    <source>
        <dbReference type="SAM" id="MobiDB-lite"/>
    </source>
</evidence>
<evidence type="ECO:0000313" key="5">
    <source>
        <dbReference type="EMBL" id="KAA0166872.1"/>
    </source>
</evidence>
<dbReference type="Proteomes" id="UP000325113">
    <property type="component" value="Unassembled WGS sequence"/>
</dbReference>
<keyword evidence="2" id="KW-0812">Transmembrane</keyword>
<evidence type="ECO:0000313" key="8">
    <source>
        <dbReference type="Proteomes" id="UP000322899"/>
    </source>
</evidence>
<dbReference type="Proteomes" id="UP000322899">
    <property type="component" value="Unassembled WGS sequence"/>
</dbReference>
<keyword evidence="2" id="KW-0472">Membrane</keyword>
<evidence type="ECO:0000313" key="6">
    <source>
        <dbReference type="EMBL" id="KAA0169462.1"/>
    </source>
</evidence>
<name>A0A5A8DN92_CAFRO</name>
<reference evidence="8 9" key="1">
    <citation type="submission" date="2019-07" db="EMBL/GenBank/DDBJ databases">
        <title>Genomes of Cafeteria roenbergensis.</title>
        <authorList>
            <person name="Fischer M.G."/>
            <person name="Hackl T."/>
            <person name="Roman M."/>
        </authorList>
    </citation>
    <scope>NUCLEOTIDE SEQUENCE [LARGE SCALE GENOMIC DNA]</scope>
    <source>
        <strain evidence="4 9">BVI</strain>
        <strain evidence="5 11">Cflag</strain>
        <strain evidence="7 8">E4-10P</strain>
        <strain evidence="6 10">RCC970-E3</strain>
    </source>
</reference>
<feature type="chain" id="PRO_5036365959" description="Membrane magnesium transporter" evidence="3">
    <location>
        <begin position="20"/>
        <end position="158"/>
    </location>
</feature>
<evidence type="ECO:0000313" key="9">
    <source>
        <dbReference type="Proteomes" id="UP000323011"/>
    </source>
</evidence>
<comment type="caution">
    <text evidence="5">The sequence shown here is derived from an EMBL/GenBank/DDBJ whole genome shotgun (WGS) entry which is preliminary data.</text>
</comment>
<gene>
    <name evidence="7" type="ORF">FNF27_04325</name>
    <name evidence="6" type="ORF">FNF28_02074</name>
    <name evidence="4" type="ORF">FNF29_02757</name>
    <name evidence="5" type="ORF">FNF31_01247</name>
</gene>
<dbReference type="EMBL" id="VLTM01000007">
    <property type="protein sequence ID" value="KAA0166872.1"/>
    <property type="molecule type" value="Genomic_DNA"/>
</dbReference>
<feature type="compositionally biased region" description="Acidic residues" evidence="1">
    <location>
        <begin position="127"/>
        <end position="143"/>
    </location>
</feature>
<evidence type="ECO:0000313" key="4">
    <source>
        <dbReference type="EMBL" id="KAA0154137.1"/>
    </source>
</evidence>
<feature type="compositionally biased region" description="Low complexity" evidence="1">
    <location>
        <begin position="144"/>
        <end position="158"/>
    </location>
</feature>
<dbReference type="EMBL" id="VLTL01000022">
    <property type="protein sequence ID" value="KAA0169462.1"/>
    <property type="molecule type" value="Genomic_DNA"/>
</dbReference>
<sequence>MPALGKAVILLSILVVAHAAVSMSQFKARVKDVYGPEAPYWTPLDVWVEAVLALALAVAGGLLETGGIRSAVTSGRKELLSYDDALARSDLVPVTPLQRALGSMTDKPSEEAPGRLPAGAALLQAVDSDEEGEEEEEGEESDASDAGAAAVAAADELD</sequence>
<accession>A0A5A8DN92</accession>
<dbReference type="EMBL" id="VLTN01000013">
    <property type="protein sequence ID" value="KAA0154137.1"/>
    <property type="molecule type" value="Genomic_DNA"/>
</dbReference>
<feature type="transmembrane region" description="Helical" evidence="2">
    <location>
        <begin position="46"/>
        <end position="63"/>
    </location>
</feature>
<proteinExistence type="predicted"/>
<keyword evidence="2" id="KW-1133">Transmembrane helix</keyword>
<evidence type="ECO:0000313" key="11">
    <source>
        <dbReference type="Proteomes" id="UP000325113"/>
    </source>
</evidence>
<evidence type="ECO:0000313" key="7">
    <source>
        <dbReference type="EMBL" id="KAA0174314.1"/>
    </source>
</evidence>
<evidence type="ECO:0000256" key="3">
    <source>
        <dbReference type="SAM" id="SignalP"/>
    </source>
</evidence>
<keyword evidence="9" id="KW-1185">Reference proteome</keyword>
<feature type="compositionally biased region" description="Low complexity" evidence="1">
    <location>
        <begin position="114"/>
        <end position="126"/>
    </location>
</feature>
<dbReference type="AlphaFoldDB" id="A0A5A8DN92"/>